<feature type="domain" description="EngB-type G" evidence="11">
    <location>
        <begin position="31"/>
        <end position="214"/>
    </location>
</feature>
<evidence type="ECO:0000256" key="2">
    <source>
        <dbReference type="ARBA" id="ARBA00009638"/>
    </source>
</evidence>
<keyword evidence="9 10" id="KW-0131">Cell cycle</keyword>
<protein>
    <recommendedName>
        <fullName evidence="10">Probable GTP-binding protein EngB</fullName>
    </recommendedName>
</protein>
<dbReference type="GO" id="GO:0005525">
    <property type="term" value="F:GTP binding"/>
    <property type="evidence" value="ECO:0007669"/>
    <property type="project" value="UniProtKB-UniRule"/>
</dbReference>
<reference evidence="12 13" key="1">
    <citation type="journal article" date="2011" name="EMBO J.">
        <title>Structural diversity of bacterial flagellar motors.</title>
        <authorList>
            <person name="Chen S."/>
            <person name="Beeby M."/>
            <person name="Murphy G.E."/>
            <person name="Leadbetter J.R."/>
            <person name="Hendrixson D.R."/>
            <person name="Briegel A."/>
            <person name="Li Z."/>
            <person name="Shi J."/>
            <person name="Tocheva E.I."/>
            <person name="Muller A."/>
            <person name="Dobro M.J."/>
            <person name="Jensen G.J."/>
        </authorList>
    </citation>
    <scope>NUCLEOTIDE SEQUENCE [LARGE SCALE GENOMIC DNA]</scope>
    <source>
        <strain evidence="12 13">DSM 6540</strain>
    </source>
</reference>
<dbReference type="InterPro" id="IPR027417">
    <property type="entry name" value="P-loop_NTPase"/>
</dbReference>
<dbReference type="SUPFAM" id="SSF52540">
    <property type="entry name" value="P-loop containing nucleoside triphosphate hydrolases"/>
    <property type="match status" value="1"/>
</dbReference>
<dbReference type="HAMAP" id="MF_00321">
    <property type="entry name" value="GTPase_EngB"/>
    <property type="match status" value="1"/>
</dbReference>
<dbReference type="STRING" id="1009370.ALO_07778"/>
<evidence type="ECO:0000256" key="6">
    <source>
        <dbReference type="ARBA" id="ARBA00022842"/>
    </source>
</evidence>
<comment type="similarity">
    <text evidence="2 10">Belongs to the TRAFAC class TrmE-Era-EngA-EngB-Septin-like GTPase superfamily. EngB GTPase family.</text>
</comment>
<dbReference type="PROSITE" id="PS51706">
    <property type="entry name" value="G_ENGB"/>
    <property type="match status" value="1"/>
</dbReference>
<evidence type="ECO:0000256" key="5">
    <source>
        <dbReference type="ARBA" id="ARBA00022741"/>
    </source>
</evidence>
<dbReference type="AlphaFoldDB" id="F7NHK8"/>
<keyword evidence="5 10" id="KW-0547">Nucleotide-binding</keyword>
<dbReference type="eggNOG" id="COG0218">
    <property type="taxonomic scope" value="Bacteria"/>
</dbReference>
<evidence type="ECO:0000256" key="9">
    <source>
        <dbReference type="ARBA" id="ARBA00023306"/>
    </source>
</evidence>
<dbReference type="Gene3D" id="3.40.50.300">
    <property type="entry name" value="P-loop containing nucleotide triphosphate hydrolases"/>
    <property type="match status" value="1"/>
</dbReference>
<dbReference type="GO" id="GO:0000917">
    <property type="term" value="P:division septum assembly"/>
    <property type="evidence" value="ECO:0007669"/>
    <property type="project" value="UniProtKB-KW"/>
</dbReference>
<dbReference type="GO" id="GO:0046872">
    <property type="term" value="F:metal ion binding"/>
    <property type="evidence" value="ECO:0007669"/>
    <property type="project" value="UniProtKB-KW"/>
</dbReference>
<keyword evidence="7 10" id="KW-0342">GTP-binding</keyword>
<comment type="function">
    <text evidence="10">Necessary for normal cell division and for the maintenance of normal septation.</text>
</comment>
<evidence type="ECO:0000256" key="7">
    <source>
        <dbReference type="ARBA" id="ARBA00023134"/>
    </source>
</evidence>
<comment type="caution">
    <text evidence="12">The sequence shown here is derived from an EMBL/GenBank/DDBJ whole genome shotgun (WGS) entry which is preliminary data.</text>
</comment>
<keyword evidence="4" id="KW-0479">Metal-binding</keyword>
<organism evidence="12 13">
    <name type="scientific">Acetonema longum DSM 6540</name>
    <dbReference type="NCBI Taxonomy" id="1009370"/>
    <lineage>
        <taxon>Bacteria</taxon>
        <taxon>Bacillati</taxon>
        <taxon>Bacillota</taxon>
        <taxon>Negativicutes</taxon>
        <taxon>Acetonemataceae</taxon>
        <taxon>Acetonema</taxon>
    </lineage>
</organism>
<dbReference type="InterPro" id="IPR030393">
    <property type="entry name" value="G_ENGB_dom"/>
</dbReference>
<dbReference type="CDD" id="cd01876">
    <property type="entry name" value="YihA_EngB"/>
    <property type="match status" value="1"/>
</dbReference>
<evidence type="ECO:0000256" key="8">
    <source>
        <dbReference type="ARBA" id="ARBA00023210"/>
    </source>
</evidence>
<keyword evidence="6" id="KW-0460">Magnesium</keyword>
<dbReference type="GO" id="GO:0005829">
    <property type="term" value="C:cytosol"/>
    <property type="evidence" value="ECO:0007669"/>
    <property type="project" value="TreeGrafter"/>
</dbReference>
<dbReference type="NCBIfam" id="TIGR03598">
    <property type="entry name" value="GTPase_YsxC"/>
    <property type="match status" value="1"/>
</dbReference>
<name>F7NHK8_9FIRM</name>
<evidence type="ECO:0000259" key="11">
    <source>
        <dbReference type="PROSITE" id="PS51706"/>
    </source>
</evidence>
<evidence type="ECO:0000256" key="10">
    <source>
        <dbReference type="HAMAP-Rule" id="MF_00321"/>
    </source>
</evidence>
<dbReference type="RefSeq" id="WP_004094412.1">
    <property type="nucleotide sequence ID" value="NZ_AFGF01000056.1"/>
</dbReference>
<dbReference type="Proteomes" id="UP000003240">
    <property type="component" value="Unassembled WGS sequence"/>
</dbReference>
<evidence type="ECO:0000256" key="3">
    <source>
        <dbReference type="ARBA" id="ARBA00022618"/>
    </source>
</evidence>
<dbReference type="EMBL" id="AFGF01000056">
    <property type="protein sequence ID" value="EGO64383.1"/>
    <property type="molecule type" value="Genomic_DNA"/>
</dbReference>
<gene>
    <name evidence="10" type="primary">engB</name>
    <name evidence="12" type="ORF">ALO_07778</name>
</gene>
<dbReference type="InterPro" id="IPR006073">
    <property type="entry name" value="GTP-bd"/>
</dbReference>
<dbReference type="PANTHER" id="PTHR11649:SF13">
    <property type="entry name" value="ENGB-TYPE G DOMAIN-CONTAINING PROTEIN"/>
    <property type="match status" value="1"/>
</dbReference>
<dbReference type="PANTHER" id="PTHR11649">
    <property type="entry name" value="MSS1/TRME-RELATED GTP-BINDING PROTEIN"/>
    <property type="match status" value="1"/>
</dbReference>
<accession>F7NHK8</accession>
<keyword evidence="3 10" id="KW-0132">Cell division</keyword>
<proteinExistence type="inferred from homology"/>
<keyword evidence="8 10" id="KW-0717">Septation</keyword>
<dbReference type="Pfam" id="PF01926">
    <property type="entry name" value="MMR_HSR1"/>
    <property type="match status" value="1"/>
</dbReference>
<evidence type="ECO:0000313" key="13">
    <source>
        <dbReference type="Proteomes" id="UP000003240"/>
    </source>
</evidence>
<sequence>MSELHPAQKPDVIRAEYLISAVRQEQYPPGDEPEIAFIGRSNVGKSSLINSVCRHRGLALTSATPGKTQTINFFRVFFKLSHNNSEARRQIFFVDLPGYGYAKTGRSTRRQWAKFIEEYFLQSSRLKRIYQLIDIRHPPMESDILFHQWLRRQGLPVKIVATKSDKITRSRMKEHMGVIARTLGIEPEQILIHSALSGAGRDELLDDIVQILLQ</sequence>
<dbReference type="InterPro" id="IPR019987">
    <property type="entry name" value="GTP-bd_ribosome_bio_YsxC"/>
</dbReference>
<keyword evidence="13" id="KW-1185">Reference proteome</keyword>
<evidence type="ECO:0000313" key="12">
    <source>
        <dbReference type="EMBL" id="EGO64383.1"/>
    </source>
</evidence>
<evidence type="ECO:0000256" key="4">
    <source>
        <dbReference type="ARBA" id="ARBA00022723"/>
    </source>
</evidence>
<comment type="cofactor">
    <cofactor evidence="1">
        <name>Mg(2+)</name>
        <dbReference type="ChEBI" id="CHEBI:18420"/>
    </cofactor>
</comment>
<dbReference type="OrthoDB" id="9804921at2"/>
<evidence type="ECO:0000256" key="1">
    <source>
        <dbReference type="ARBA" id="ARBA00001946"/>
    </source>
</evidence>